<organism evidence="2 3">
    <name type="scientific">Nonomuraea dietziae</name>
    <dbReference type="NCBI Taxonomy" id="65515"/>
    <lineage>
        <taxon>Bacteria</taxon>
        <taxon>Bacillati</taxon>
        <taxon>Actinomycetota</taxon>
        <taxon>Actinomycetes</taxon>
        <taxon>Streptosporangiales</taxon>
        <taxon>Streptosporangiaceae</taxon>
        <taxon>Nonomuraea</taxon>
    </lineage>
</organism>
<proteinExistence type="predicted"/>
<feature type="transmembrane region" description="Helical" evidence="1">
    <location>
        <begin position="38"/>
        <end position="59"/>
    </location>
</feature>
<keyword evidence="3" id="KW-1185">Reference proteome</keyword>
<dbReference type="AlphaFoldDB" id="A0A7W5V5X2"/>
<dbReference type="RefSeq" id="WP_183645152.1">
    <property type="nucleotide sequence ID" value="NZ_JACIBV010000001.1"/>
</dbReference>
<dbReference type="Proteomes" id="UP000579945">
    <property type="component" value="Unassembled WGS sequence"/>
</dbReference>
<comment type="caution">
    <text evidence="2">The sequence shown here is derived from an EMBL/GenBank/DDBJ whole genome shotgun (WGS) entry which is preliminary data.</text>
</comment>
<gene>
    <name evidence="2" type="ORF">FHR33_001465</name>
</gene>
<dbReference type="GeneID" id="95388020"/>
<evidence type="ECO:0000313" key="2">
    <source>
        <dbReference type="EMBL" id="MBB3725605.1"/>
    </source>
</evidence>
<dbReference type="EMBL" id="JACIBV010000001">
    <property type="protein sequence ID" value="MBB3725605.1"/>
    <property type="molecule type" value="Genomic_DNA"/>
</dbReference>
<keyword evidence="1" id="KW-0472">Membrane</keyword>
<name>A0A7W5V5X2_9ACTN</name>
<keyword evidence="1" id="KW-0812">Transmembrane</keyword>
<reference evidence="2 3" key="1">
    <citation type="submission" date="2020-08" db="EMBL/GenBank/DDBJ databases">
        <title>Sequencing the genomes of 1000 actinobacteria strains.</title>
        <authorList>
            <person name="Klenk H.-P."/>
        </authorList>
    </citation>
    <scope>NUCLEOTIDE SEQUENCE [LARGE SCALE GENOMIC DNA]</scope>
    <source>
        <strain evidence="2 3">DSM 44320</strain>
    </source>
</reference>
<evidence type="ECO:0000256" key="1">
    <source>
        <dbReference type="SAM" id="Phobius"/>
    </source>
</evidence>
<sequence>MDVKQMFDSLATHEQPPTTVDANRAMAAGRAVRRRRRAAVAGATASVAVAVAVAAVLAVGTVDPWPRQDGVAVAVPATPSATPSVTATPRPTYKGFAELKKRYPPKGKVASVPPLLMWVSDAPRKNELFLCESGPNGSSCSGFPPLAAKEFARRQGKLRRVPVWFGVAKDDVHGVTAVARDGRKVPGALRRGVSPGLGLWAVEYPPDVRSLVFTGAKGETLQRIAL</sequence>
<keyword evidence="1" id="KW-1133">Transmembrane helix</keyword>
<evidence type="ECO:0000313" key="3">
    <source>
        <dbReference type="Proteomes" id="UP000579945"/>
    </source>
</evidence>
<accession>A0A7W5V5X2</accession>
<protein>
    <submittedName>
        <fullName evidence="2">Uncharacterized protein</fullName>
    </submittedName>
</protein>